<dbReference type="OrthoDB" id="9807503at2"/>
<keyword evidence="8 11" id="KW-0648">Protein biosynthesis</keyword>
<dbReference type="PROSITE" id="PS00178">
    <property type="entry name" value="AA_TRNA_LIGASE_I"/>
    <property type="match status" value="1"/>
</dbReference>
<dbReference type="GO" id="GO:0004818">
    <property type="term" value="F:glutamate-tRNA ligase activity"/>
    <property type="evidence" value="ECO:0007669"/>
    <property type="project" value="UniProtKB-UniRule"/>
</dbReference>
<evidence type="ECO:0000259" key="13">
    <source>
        <dbReference type="Pfam" id="PF19269"/>
    </source>
</evidence>
<dbReference type="PANTHER" id="PTHR43311">
    <property type="entry name" value="GLUTAMATE--TRNA LIGASE"/>
    <property type="match status" value="1"/>
</dbReference>
<keyword evidence="4 11" id="KW-0963">Cytoplasm</keyword>
<dbReference type="RefSeq" id="WP_002557786.1">
    <property type="nucleotide sequence ID" value="NZ_CP007585.1"/>
</dbReference>
<protein>
    <recommendedName>
        <fullName evidence="11">Glutamate--tRNA ligase</fullName>
        <ecNumber evidence="11">6.1.1.17</ecNumber>
    </recommendedName>
    <alternativeName>
        <fullName evidence="11">Glutamyl-tRNA synthetase</fullName>
        <shortName evidence="11">GluRS</shortName>
    </alternativeName>
</protein>
<dbReference type="InterPro" id="IPR014729">
    <property type="entry name" value="Rossmann-like_a/b/a_fold"/>
</dbReference>
<dbReference type="InterPro" id="IPR001412">
    <property type="entry name" value="aa-tRNA-synth_I_CS"/>
</dbReference>
<feature type="domain" description="Aminoacyl-tRNA synthetase class I anticodon-binding" evidence="13">
    <location>
        <begin position="344"/>
        <end position="464"/>
    </location>
</feature>
<dbReference type="InterPro" id="IPR033910">
    <property type="entry name" value="GluRS_core"/>
</dbReference>
<dbReference type="SUPFAM" id="SSF52374">
    <property type="entry name" value="Nucleotidylyl transferase"/>
    <property type="match status" value="1"/>
</dbReference>
<name>A0A0A8ECM1_MESFC</name>
<evidence type="ECO:0000256" key="2">
    <source>
        <dbReference type="ARBA" id="ARBA00007894"/>
    </source>
</evidence>
<dbReference type="HAMAP" id="MF_00022">
    <property type="entry name" value="Glu_tRNA_synth_type1"/>
    <property type="match status" value="1"/>
</dbReference>
<evidence type="ECO:0000256" key="6">
    <source>
        <dbReference type="ARBA" id="ARBA00022741"/>
    </source>
</evidence>
<evidence type="ECO:0000256" key="7">
    <source>
        <dbReference type="ARBA" id="ARBA00022840"/>
    </source>
</evidence>
<comment type="subcellular location">
    <subcellularLocation>
        <location evidence="1 11">Cytoplasm</location>
    </subcellularLocation>
</comment>
<dbReference type="KEGG" id="mfq:MYF_02230"/>
<dbReference type="CDD" id="cd00808">
    <property type="entry name" value="GluRS_core"/>
    <property type="match status" value="1"/>
</dbReference>
<dbReference type="SUPFAM" id="SSF48163">
    <property type="entry name" value="An anticodon-binding domain of class I aminoacyl-tRNA synthetases"/>
    <property type="match status" value="1"/>
</dbReference>
<evidence type="ECO:0000259" key="12">
    <source>
        <dbReference type="Pfam" id="PF00749"/>
    </source>
</evidence>
<evidence type="ECO:0000256" key="1">
    <source>
        <dbReference type="ARBA" id="ARBA00004496"/>
    </source>
</evidence>
<dbReference type="InterPro" id="IPR020751">
    <property type="entry name" value="aa-tRNA-synth_I_codon-bd_sub2"/>
</dbReference>
<feature type="domain" description="Glutamyl/glutaminyl-tRNA synthetase class Ib catalytic" evidence="12">
    <location>
        <begin position="2"/>
        <end position="321"/>
    </location>
</feature>
<keyword evidence="15" id="KW-1185">Reference proteome</keyword>
<dbReference type="InterPro" id="IPR004527">
    <property type="entry name" value="Glu-tRNA-ligase_bac/mito"/>
</dbReference>
<dbReference type="GO" id="GO:0006424">
    <property type="term" value="P:glutamyl-tRNA aminoacylation"/>
    <property type="evidence" value="ECO:0007669"/>
    <property type="project" value="UniProtKB-UniRule"/>
</dbReference>
<evidence type="ECO:0000256" key="9">
    <source>
        <dbReference type="ARBA" id="ARBA00023146"/>
    </source>
</evidence>
<evidence type="ECO:0000256" key="5">
    <source>
        <dbReference type="ARBA" id="ARBA00022598"/>
    </source>
</evidence>
<comment type="similarity">
    <text evidence="2 11">Belongs to the class-I aminoacyl-tRNA synthetase family. Glutamate--tRNA ligase type 1 subfamily.</text>
</comment>
<evidence type="ECO:0000256" key="8">
    <source>
        <dbReference type="ARBA" id="ARBA00022917"/>
    </source>
</evidence>
<accession>A0A0A8ECM1</accession>
<reference evidence="14 15" key="1">
    <citation type="journal article" date="2015" name="Genome Announc.">
        <title>Complete Genome Sequence of Mycoplasma flocculare Strain Ms42T (ATCC 27399T).</title>
        <authorList>
            <person name="Calcutt M.J."/>
            <person name="Foecking M.F."/>
            <person name="Heidari M.B."/>
            <person name="McIntosh M.A."/>
        </authorList>
    </citation>
    <scope>NUCLEOTIDE SEQUENCE [LARGE SCALE GENOMIC DNA]</scope>
    <source>
        <strain evidence="15">ATCC 27399</strain>
    </source>
</reference>
<comment type="subunit">
    <text evidence="3 11">Monomer.</text>
</comment>
<feature type="short sequence motif" description="'KMSKS' region" evidence="11">
    <location>
        <begin position="250"/>
        <end position="254"/>
    </location>
</feature>
<feature type="binding site" evidence="11">
    <location>
        <position position="253"/>
    </location>
    <ligand>
        <name>ATP</name>
        <dbReference type="ChEBI" id="CHEBI:30616"/>
    </ligand>
</feature>
<comment type="caution">
    <text evidence="11">Lacks conserved residue(s) required for the propagation of feature annotation.</text>
</comment>
<dbReference type="GO" id="GO:0008270">
    <property type="term" value="F:zinc ion binding"/>
    <property type="evidence" value="ECO:0007669"/>
    <property type="project" value="InterPro"/>
</dbReference>
<gene>
    <name evidence="11 14" type="primary">gltX</name>
    <name evidence="14" type="ORF">MYF_02230</name>
</gene>
<organism evidence="14 15">
    <name type="scientific">Mesomycoplasma flocculare ATCC 27399</name>
    <dbReference type="NCBI Taxonomy" id="743971"/>
    <lineage>
        <taxon>Bacteria</taxon>
        <taxon>Bacillati</taxon>
        <taxon>Mycoplasmatota</taxon>
        <taxon>Mycoplasmoidales</taxon>
        <taxon>Metamycoplasmataceae</taxon>
        <taxon>Mesomycoplasma</taxon>
    </lineage>
</organism>
<evidence type="ECO:0000256" key="11">
    <source>
        <dbReference type="HAMAP-Rule" id="MF_00022"/>
    </source>
</evidence>
<dbReference type="FunFam" id="3.40.50.620:FF:000007">
    <property type="entry name" value="Glutamate--tRNA ligase"/>
    <property type="match status" value="1"/>
</dbReference>
<dbReference type="InterPro" id="IPR008925">
    <property type="entry name" value="aa_tRNA-synth_I_cd-bd_sf"/>
</dbReference>
<dbReference type="GO" id="GO:0005829">
    <property type="term" value="C:cytosol"/>
    <property type="evidence" value="ECO:0007669"/>
    <property type="project" value="TreeGrafter"/>
</dbReference>
<keyword evidence="5 11" id="KW-0436">Ligase</keyword>
<evidence type="ECO:0000256" key="3">
    <source>
        <dbReference type="ARBA" id="ARBA00011245"/>
    </source>
</evidence>
<evidence type="ECO:0000256" key="4">
    <source>
        <dbReference type="ARBA" id="ARBA00022490"/>
    </source>
</evidence>
<dbReference type="Pfam" id="PF19269">
    <property type="entry name" value="Anticodon_2"/>
    <property type="match status" value="1"/>
</dbReference>
<evidence type="ECO:0000256" key="10">
    <source>
        <dbReference type="ARBA" id="ARBA00048351"/>
    </source>
</evidence>
<dbReference type="InterPro" id="IPR049940">
    <property type="entry name" value="GluQ/Sye"/>
</dbReference>
<dbReference type="EMBL" id="CP007585">
    <property type="protein sequence ID" value="AJC49946.1"/>
    <property type="molecule type" value="Genomic_DNA"/>
</dbReference>
<keyword evidence="9 11" id="KW-0030">Aminoacyl-tRNA synthetase</keyword>
<evidence type="ECO:0000313" key="15">
    <source>
        <dbReference type="Proteomes" id="UP000031129"/>
    </source>
</evidence>
<keyword evidence="7 11" id="KW-0067">ATP-binding</keyword>
<dbReference type="Proteomes" id="UP000031129">
    <property type="component" value="Chromosome"/>
</dbReference>
<dbReference type="EC" id="6.1.1.17" evidence="11"/>
<dbReference type="PRINTS" id="PR00987">
    <property type="entry name" value="TRNASYNTHGLU"/>
</dbReference>
<dbReference type="GO" id="GO:0000049">
    <property type="term" value="F:tRNA binding"/>
    <property type="evidence" value="ECO:0007669"/>
    <property type="project" value="InterPro"/>
</dbReference>
<dbReference type="Gene3D" id="1.10.10.350">
    <property type="match status" value="1"/>
</dbReference>
<dbReference type="InterPro" id="IPR045462">
    <property type="entry name" value="aa-tRNA-synth_I_cd-bd"/>
</dbReference>
<dbReference type="NCBIfam" id="TIGR00464">
    <property type="entry name" value="gltX_bact"/>
    <property type="match status" value="1"/>
</dbReference>
<feature type="short sequence motif" description="'HIGH' region" evidence="11">
    <location>
        <begin position="9"/>
        <end position="19"/>
    </location>
</feature>
<dbReference type="InterPro" id="IPR000924">
    <property type="entry name" value="Glu/Gln-tRNA-synth"/>
</dbReference>
<keyword evidence="6 11" id="KW-0547">Nucleotide-binding</keyword>
<dbReference type="STRING" id="743971.MYF_02230"/>
<dbReference type="InterPro" id="IPR020058">
    <property type="entry name" value="Glu/Gln-tRNA-synth_Ib_cat-dom"/>
</dbReference>
<dbReference type="Gene3D" id="3.40.50.620">
    <property type="entry name" value="HUPs"/>
    <property type="match status" value="1"/>
</dbReference>
<evidence type="ECO:0000313" key="14">
    <source>
        <dbReference type="EMBL" id="AJC49946.1"/>
    </source>
</evidence>
<proteinExistence type="inferred from homology"/>
<dbReference type="Pfam" id="PF00749">
    <property type="entry name" value="tRNA-synt_1c"/>
    <property type="match status" value="1"/>
</dbReference>
<comment type="function">
    <text evidence="11">Catalyzes the attachment of glutamate to tRNA(Glu) in a two-step reaction: glutamate is first activated by ATP to form Glu-AMP and then transferred to the acceptor end of tRNA(Glu).</text>
</comment>
<comment type="catalytic activity">
    <reaction evidence="10 11">
        <text>tRNA(Glu) + L-glutamate + ATP = L-glutamyl-tRNA(Glu) + AMP + diphosphate</text>
        <dbReference type="Rhea" id="RHEA:23540"/>
        <dbReference type="Rhea" id="RHEA-COMP:9663"/>
        <dbReference type="Rhea" id="RHEA-COMP:9680"/>
        <dbReference type="ChEBI" id="CHEBI:29985"/>
        <dbReference type="ChEBI" id="CHEBI:30616"/>
        <dbReference type="ChEBI" id="CHEBI:33019"/>
        <dbReference type="ChEBI" id="CHEBI:78442"/>
        <dbReference type="ChEBI" id="CHEBI:78520"/>
        <dbReference type="ChEBI" id="CHEBI:456215"/>
        <dbReference type="EC" id="6.1.1.17"/>
    </reaction>
</comment>
<sequence>MKIRTRYAPSPTGFLHIGGARTALFNYLFAKHHNGDFILRIEDSDNLRNIANGEKSQIENLLWLGITPDEKPGSITEFGPYRQSEKLTRYQKLAENLVKKGFAYYAFDNQEELGLQRKSQIEKGIFSFRYDANWLKISEEEKEKRYKNRRFVIRFKVNKNKNYCWNDLVRGNICFEGSSISDWVIIKSDGFPTYNFAVVIDDFDMKISHIFRGEEHISNTPKQIEIYNAFQWDIPKFGHLTIITDKNGKKLSKRDKSLLQFVEDYKNQGYHSEAFFNFLALLGWTSPDSQEFFDHDSLIKAFDYKRLSKAPSYFDVEKLNWFSKSYISKMSPDEILSNLKLSNDSNWNRFFVETFQKSTIKYVDFYKNFEFFQNPKQEMEPQMIEILESLDQRPIEIFAKKIDYKNWDAKKINNLIKEIGQSLQIKGKELLLPIRLATTWANSGPELARTIWLLGKKVIEKRLLKWK</sequence>
<dbReference type="HOGENOM" id="CLU_015768_6_1_14"/>
<dbReference type="GO" id="GO:0005524">
    <property type="term" value="F:ATP binding"/>
    <property type="evidence" value="ECO:0007669"/>
    <property type="project" value="UniProtKB-UniRule"/>
</dbReference>
<dbReference type="AlphaFoldDB" id="A0A0A8ECM1"/>
<dbReference type="PANTHER" id="PTHR43311:SF2">
    <property type="entry name" value="GLUTAMATE--TRNA LIGASE, MITOCHONDRIAL-RELATED"/>
    <property type="match status" value="1"/>
</dbReference>